<reference evidence="2 3" key="1">
    <citation type="submission" date="2013-11" db="EMBL/GenBank/DDBJ databases">
        <title>The Damaraland mole rat (Fukomys damarensis) genome and evolution of African mole rats.</title>
        <authorList>
            <person name="Gladyshev V.N."/>
            <person name="Fang X."/>
        </authorList>
    </citation>
    <scope>NUCLEOTIDE SEQUENCE [LARGE SCALE GENOMIC DNA]</scope>
    <source>
        <tissue evidence="2">Liver</tissue>
    </source>
</reference>
<evidence type="ECO:0000313" key="3">
    <source>
        <dbReference type="Proteomes" id="UP000028990"/>
    </source>
</evidence>
<gene>
    <name evidence="2" type="ORF">H920_05523</name>
</gene>
<evidence type="ECO:0000313" key="2">
    <source>
        <dbReference type="EMBL" id="KFO32907.1"/>
    </source>
</evidence>
<evidence type="ECO:0000256" key="1">
    <source>
        <dbReference type="SAM" id="MobiDB-lite"/>
    </source>
</evidence>
<feature type="region of interest" description="Disordered" evidence="1">
    <location>
        <begin position="53"/>
        <end position="72"/>
    </location>
</feature>
<feature type="compositionally biased region" description="Low complexity" evidence="1">
    <location>
        <begin position="55"/>
        <end position="65"/>
    </location>
</feature>
<keyword evidence="3" id="KW-1185">Reference proteome</keyword>
<dbReference type="Proteomes" id="UP000028990">
    <property type="component" value="Unassembled WGS sequence"/>
</dbReference>
<accession>A0A091DPA5</accession>
<protein>
    <submittedName>
        <fullName evidence="2">Uncharacterized protein</fullName>
    </submittedName>
</protein>
<dbReference type="AlphaFoldDB" id="A0A091DPA5"/>
<sequence length="72" mass="7628">MSHTSSAKVLESKAMSSMSPVSGLESTAMPDVVCIDDLHQKAQRLVVEARKPVPEGEGFVPPGRGTHIGARK</sequence>
<organism evidence="2 3">
    <name type="scientific">Fukomys damarensis</name>
    <name type="common">Damaraland mole rat</name>
    <name type="synonym">Cryptomys damarensis</name>
    <dbReference type="NCBI Taxonomy" id="885580"/>
    <lineage>
        <taxon>Eukaryota</taxon>
        <taxon>Metazoa</taxon>
        <taxon>Chordata</taxon>
        <taxon>Craniata</taxon>
        <taxon>Vertebrata</taxon>
        <taxon>Euteleostomi</taxon>
        <taxon>Mammalia</taxon>
        <taxon>Eutheria</taxon>
        <taxon>Euarchontoglires</taxon>
        <taxon>Glires</taxon>
        <taxon>Rodentia</taxon>
        <taxon>Hystricomorpha</taxon>
        <taxon>Bathyergidae</taxon>
        <taxon>Fukomys</taxon>
    </lineage>
</organism>
<proteinExistence type="predicted"/>
<dbReference type="EMBL" id="KN122106">
    <property type="protein sequence ID" value="KFO32907.1"/>
    <property type="molecule type" value="Genomic_DNA"/>
</dbReference>
<name>A0A091DPA5_FUKDA</name>
<feature type="region of interest" description="Disordered" evidence="1">
    <location>
        <begin position="1"/>
        <end position="23"/>
    </location>
</feature>